<dbReference type="STRING" id="1051890.A0A3N4MJI4"/>
<dbReference type="GO" id="GO:0005634">
    <property type="term" value="C:nucleus"/>
    <property type="evidence" value="ECO:0007669"/>
    <property type="project" value="InterPro"/>
</dbReference>
<dbReference type="InterPro" id="IPR041247">
    <property type="entry name" value="Rad52_fam"/>
</dbReference>
<feature type="compositionally biased region" description="Polar residues" evidence="6">
    <location>
        <begin position="320"/>
        <end position="354"/>
    </location>
</feature>
<dbReference type="InParanoid" id="A0A3N4MJI4"/>
<evidence type="ECO:0000256" key="1">
    <source>
        <dbReference type="ARBA" id="ARBA00006638"/>
    </source>
</evidence>
<evidence type="ECO:0000256" key="5">
    <source>
        <dbReference type="ARBA" id="ARBA00077224"/>
    </source>
</evidence>
<dbReference type="GO" id="GO:0003697">
    <property type="term" value="F:single-stranded DNA binding"/>
    <property type="evidence" value="ECO:0007669"/>
    <property type="project" value="UniProtKB-ARBA"/>
</dbReference>
<feature type="region of interest" description="Disordered" evidence="6">
    <location>
        <begin position="499"/>
        <end position="555"/>
    </location>
</feature>
<keyword evidence="3" id="KW-0233">DNA recombination</keyword>
<gene>
    <name evidence="7" type="ORF">L211DRAFT_845600</name>
</gene>
<dbReference type="SUPFAM" id="SSF54768">
    <property type="entry name" value="dsRNA-binding domain-like"/>
    <property type="match status" value="1"/>
</dbReference>
<dbReference type="InterPro" id="IPR007232">
    <property type="entry name" value="Rad52_Rad59_Rad22"/>
</dbReference>
<feature type="compositionally biased region" description="Low complexity" evidence="6">
    <location>
        <begin position="355"/>
        <end position="370"/>
    </location>
</feature>
<sequence length="555" mass="59802">MPEPGFQHKLNGIAQFNPFDEEPQKLTPYTVEEITTLQSRLDKQLGPEYISSRPGAGGAKVHYLAADKVISLANEVFGFNGWSSSIRNIQIDFVDVESGKVSLGLSVIMRVTLKDGTYHEVQDVGYGQIENCRGKAAAFEKAKKEGATDALKRALRNFGNVLGNCVYDKNYIKEVTKIRVPPQRFNPANLYRHGDHAQQQRGRGPSMVARDTTLASKPVFEDVNPMPKIDREESNGDEYGGDEFDDEFSHIFVEGEDPTVDGVLPDEIVIEPSNSTPTEPLNSNQNSFGGRLQMGGLGGPADSPLVNKRSSTDHFPAIHNPQTPTPKANQQYQRPPAQGNVQQRPPLQPSIQPVQRQGMGPGNQPNQGPSMGPPQTRPPQMQNQQLGLRAPTSTNGIPTLPIPQLNPNAQKLASQQSSSVGFFSARAAESLQGDNPPLEALPFNPYQQTSIPRSLGIDHTKSSPIPRKLLGNPGVGGPISKLDFNPVAVFNSGARQIGMPPQGGGPRHNATPYRPPSAVGAPQGYQGAGTKRLSDGVPIGNSGNGQYVDGSSNID</sequence>
<keyword evidence="8" id="KW-1185">Reference proteome</keyword>
<dbReference type="PANTHER" id="PTHR12132:SF1">
    <property type="entry name" value="DNA REPAIR PROTEIN RAD52 HOMOLOG"/>
    <property type="match status" value="1"/>
</dbReference>
<feature type="compositionally biased region" description="Polar residues" evidence="6">
    <location>
        <begin position="378"/>
        <end position="397"/>
    </location>
</feature>
<evidence type="ECO:0000256" key="6">
    <source>
        <dbReference type="SAM" id="MobiDB-lite"/>
    </source>
</evidence>
<proteinExistence type="inferred from homology"/>
<dbReference type="OrthoDB" id="206565at2759"/>
<dbReference type="Pfam" id="PF04098">
    <property type="entry name" value="Rad52_Rad22"/>
    <property type="match status" value="1"/>
</dbReference>
<dbReference type="AlphaFoldDB" id="A0A3N4MJI4"/>
<evidence type="ECO:0000313" key="8">
    <source>
        <dbReference type="Proteomes" id="UP000267821"/>
    </source>
</evidence>
<dbReference type="InterPro" id="IPR004585">
    <property type="entry name" value="DNA_recomb/repair_Rad52"/>
</dbReference>
<feature type="compositionally biased region" description="Polar residues" evidence="6">
    <location>
        <begin position="405"/>
        <end position="419"/>
    </location>
</feature>
<dbReference type="GO" id="GO:0045002">
    <property type="term" value="P:double-strand break repair via single-strand annealing"/>
    <property type="evidence" value="ECO:0007669"/>
    <property type="project" value="InterPro"/>
</dbReference>
<protein>
    <recommendedName>
        <fullName evidence="5">RAD52 homolog</fullName>
    </recommendedName>
</protein>
<evidence type="ECO:0000256" key="4">
    <source>
        <dbReference type="ARBA" id="ARBA00023204"/>
    </source>
</evidence>
<evidence type="ECO:0000313" key="7">
    <source>
        <dbReference type="EMBL" id="RPB28565.1"/>
    </source>
</evidence>
<dbReference type="GO" id="GO:0000730">
    <property type="term" value="P:DNA recombinase assembly"/>
    <property type="evidence" value="ECO:0007669"/>
    <property type="project" value="InterPro"/>
</dbReference>
<keyword evidence="4" id="KW-0234">DNA repair</keyword>
<name>A0A3N4MJI4_9PEZI</name>
<feature type="compositionally biased region" description="Polar residues" evidence="6">
    <location>
        <begin position="272"/>
        <end position="288"/>
    </location>
</feature>
<dbReference type="InterPro" id="IPR042525">
    <property type="entry name" value="Rad52_Rad59_Rad22_sf"/>
</dbReference>
<feature type="region of interest" description="Disordered" evidence="6">
    <location>
        <begin position="270"/>
        <end position="419"/>
    </location>
</feature>
<dbReference type="PANTHER" id="PTHR12132">
    <property type="entry name" value="DNA REPAIR AND RECOMBINATION PROTEIN RAD52, RAD59"/>
    <property type="match status" value="1"/>
</dbReference>
<dbReference type="FunFam" id="3.30.390.80:FF:000001">
    <property type="entry name" value="DNA repair protein RAD52 homolog"/>
    <property type="match status" value="1"/>
</dbReference>
<dbReference type="EMBL" id="ML121529">
    <property type="protein sequence ID" value="RPB28565.1"/>
    <property type="molecule type" value="Genomic_DNA"/>
</dbReference>
<dbReference type="NCBIfam" id="TIGR00607">
    <property type="entry name" value="rad52"/>
    <property type="match status" value="1"/>
</dbReference>
<dbReference type="Gene3D" id="3.30.390.80">
    <property type="entry name" value="DNA repair protein Rad52/59/22"/>
    <property type="match status" value="1"/>
</dbReference>
<organism evidence="7 8">
    <name type="scientific">Terfezia boudieri ATCC MYA-4762</name>
    <dbReference type="NCBI Taxonomy" id="1051890"/>
    <lineage>
        <taxon>Eukaryota</taxon>
        <taxon>Fungi</taxon>
        <taxon>Dikarya</taxon>
        <taxon>Ascomycota</taxon>
        <taxon>Pezizomycotina</taxon>
        <taxon>Pezizomycetes</taxon>
        <taxon>Pezizales</taxon>
        <taxon>Pezizaceae</taxon>
        <taxon>Terfezia</taxon>
    </lineage>
</organism>
<accession>A0A3N4MJI4</accession>
<evidence type="ECO:0000256" key="3">
    <source>
        <dbReference type="ARBA" id="ARBA00023172"/>
    </source>
</evidence>
<comment type="similarity">
    <text evidence="1">Belongs to the RAD52 family.</text>
</comment>
<reference evidence="7 8" key="1">
    <citation type="journal article" date="2018" name="Nat. Ecol. Evol.">
        <title>Pezizomycetes genomes reveal the molecular basis of ectomycorrhizal truffle lifestyle.</title>
        <authorList>
            <person name="Murat C."/>
            <person name="Payen T."/>
            <person name="Noel B."/>
            <person name="Kuo A."/>
            <person name="Morin E."/>
            <person name="Chen J."/>
            <person name="Kohler A."/>
            <person name="Krizsan K."/>
            <person name="Balestrini R."/>
            <person name="Da Silva C."/>
            <person name="Montanini B."/>
            <person name="Hainaut M."/>
            <person name="Levati E."/>
            <person name="Barry K.W."/>
            <person name="Belfiori B."/>
            <person name="Cichocki N."/>
            <person name="Clum A."/>
            <person name="Dockter R.B."/>
            <person name="Fauchery L."/>
            <person name="Guy J."/>
            <person name="Iotti M."/>
            <person name="Le Tacon F."/>
            <person name="Lindquist E.A."/>
            <person name="Lipzen A."/>
            <person name="Malagnac F."/>
            <person name="Mello A."/>
            <person name="Molinier V."/>
            <person name="Miyauchi S."/>
            <person name="Poulain J."/>
            <person name="Riccioni C."/>
            <person name="Rubini A."/>
            <person name="Sitrit Y."/>
            <person name="Splivallo R."/>
            <person name="Traeger S."/>
            <person name="Wang M."/>
            <person name="Zifcakova L."/>
            <person name="Wipf D."/>
            <person name="Zambonelli A."/>
            <person name="Paolocci F."/>
            <person name="Nowrousian M."/>
            <person name="Ottonello S."/>
            <person name="Baldrian P."/>
            <person name="Spatafora J.W."/>
            <person name="Henrissat B."/>
            <person name="Nagy L.G."/>
            <person name="Aury J.M."/>
            <person name="Wincker P."/>
            <person name="Grigoriev I.V."/>
            <person name="Bonfante P."/>
            <person name="Martin F.M."/>
        </authorList>
    </citation>
    <scope>NUCLEOTIDE SEQUENCE [LARGE SCALE GENOMIC DNA]</scope>
    <source>
        <strain evidence="7 8">ATCC MYA-4762</strain>
    </source>
</reference>
<dbReference type="Proteomes" id="UP000267821">
    <property type="component" value="Unassembled WGS sequence"/>
</dbReference>
<evidence type="ECO:0000256" key="2">
    <source>
        <dbReference type="ARBA" id="ARBA00022763"/>
    </source>
</evidence>
<dbReference type="GO" id="GO:0006312">
    <property type="term" value="P:mitotic recombination"/>
    <property type="evidence" value="ECO:0007669"/>
    <property type="project" value="TreeGrafter"/>
</dbReference>
<keyword evidence="2" id="KW-0227">DNA damage</keyword>